<dbReference type="KEGG" id="hhy:Halhy_4154"/>
<sequence length="298" mass="33661">MFQFNRYKPGLWILGASLLSFSYGTDPKYVEEIKIWHKARIESLKKEDGWLNLAGLYWLKPGSNTFGDAADNQIVFPKGKSAARLGRLILENGEVWVETTPGEEIWQGDQPIEKLKIFSAGNPDPLLLRHRSLRWYVIKRGDKYGIRLRDLEHPALTSFKGIDAYPIDAKWKVEAKLETFPEERKIPITDVLGQTSMQVSPGTLVFTLKGKEHRLDAVESGDELFILFADKTNQKHTYQSGRFLYAKKPAAGGKTTLDFNKAYNPPCAFTEFATCPLPPPQNTLSIAVSAGEKRYGEH</sequence>
<keyword evidence="2" id="KW-1185">Reference proteome</keyword>
<dbReference type="Pfam" id="PF07920">
    <property type="entry name" value="DUF1684"/>
    <property type="match status" value="1"/>
</dbReference>
<organism evidence="1 2">
    <name type="scientific">Haliscomenobacter hydrossis (strain ATCC 27775 / DSM 1100 / LMG 10767 / O)</name>
    <dbReference type="NCBI Taxonomy" id="760192"/>
    <lineage>
        <taxon>Bacteria</taxon>
        <taxon>Pseudomonadati</taxon>
        <taxon>Bacteroidota</taxon>
        <taxon>Saprospiria</taxon>
        <taxon>Saprospirales</taxon>
        <taxon>Haliscomenobacteraceae</taxon>
        <taxon>Haliscomenobacter</taxon>
    </lineage>
</organism>
<accession>F4L4J9</accession>
<dbReference type="eggNOG" id="COG3358">
    <property type="taxonomic scope" value="Bacteria"/>
</dbReference>
<dbReference type="Proteomes" id="UP000008461">
    <property type="component" value="Chromosome"/>
</dbReference>
<evidence type="ECO:0000313" key="1">
    <source>
        <dbReference type="EMBL" id="AEE52000.1"/>
    </source>
</evidence>
<dbReference type="InterPro" id="IPR012467">
    <property type="entry name" value="DUF1684"/>
</dbReference>
<name>F4L4J9_HALH1</name>
<proteinExistence type="predicted"/>
<dbReference type="PANTHER" id="PTHR41913">
    <property type="entry name" value="DUF1684 DOMAIN-CONTAINING PROTEIN"/>
    <property type="match status" value="1"/>
</dbReference>
<reference evidence="1 2" key="1">
    <citation type="journal article" date="2011" name="Stand. Genomic Sci.">
        <title>Complete genome sequence of Haliscomenobacter hydrossis type strain (O).</title>
        <authorList>
            <consortium name="US DOE Joint Genome Institute (JGI-PGF)"/>
            <person name="Daligault H."/>
            <person name="Lapidus A."/>
            <person name="Zeytun A."/>
            <person name="Nolan M."/>
            <person name="Lucas S."/>
            <person name="Del Rio T.G."/>
            <person name="Tice H."/>
            <person name="Cheng J.F."/>
            <person name="Tapia R."/>
            <person name="Han C."/>
            <person name="Goodwin L."/>
            <person name="Pitluck S."/>
            <person name="Liolios K."/>
            <person name="Pagani I."/>
            <person name="Ivanova N."/>
            <person name="Huntemann M."/>
            <person name="Mavromatis K."/>
            <person name="Mikhailova N."/>
            <person name="Pati A."/>
            <person name="Chen A."/>
            <person name="Palaniappan K."/>
            <person name="Land M."/>
            <person name="Hauser L."/>
            <person name="Brambilla E.M."/>
            <person name="Rohde M."/>
            <person name="Verbarg S."/>
            <person name="Goker M."/>
            <person name="Bristow J."/>
            <person name="Eisen J.A."/>
            <person name="Markowitz V."/>
            <person name="Hugenholtz P."/>
            <person name="Kyrpides N.C."/>
            <person name="Klenk H.P."/>
            <person name="Woyke T."/>
        </authorList>
    </citation>
    <scope>NUCLEOTIDE SEQUENCE [LARGE SCALE GENOMIC DNA]</scope>
    <source>
        <strain evidence="2">ATCC 27775 / DSM 1100 / LMG 10767 / O</strain>
    </source>
</reference>
<dbReference type="HOGENOM" id="CLU_093051_0_0_10"/>
<evidence type="ECO:0000313" key="2">
    <source>
        <dbReference type="Proteomes" id="UP000008461"/>
    </source>
</evidence>
<dbReference type="AlphaFoldDB" id="F4L4J9"/>
<evidence type="ECO:0008006" key="3">
    <source>
        <dbReference type="Google" id="ProtNLM"/>
    </source>
</evidence>
<dbReference type="STRING" id="760192.Halhy_4154"/>
<reference key="2">
    <citation type="submission" date="2011-04" db="EMBL/GenBank/DDBJ databases">
        <title>Complete sequence of chromosome of Haliscomenobacter hydrossis DSM 1100.</title>
        <authorList>
            <consortium name="US DOE Joint Genome Institute (JGI-PGF)"/>
            <person name="Lucas S."/>
            <person name="Han J."/>
            <person name="Lapidus A."/>
            <person name="Bruce D."/>
            <person name="Goodwin L."/>
            <person name="Pitluck S."/>
            <person name="Peters L."/>
            <person name="Kyrpides N."/>
            <person name="Mavromatis K."/>
            <person name="Ivanova N."/>
            <person name="Ovchinnikova G."/>
            <person name="Pagani I."/>
            <person name="Daligault H."/>
            <person name="Detter J.C."/>
            <person name="Han C."/>
            <person name="Land M."/>
            <person name="Hauser L."/>
            <person name="Markowitz V."/>
            <person name="Cheng J.-F."/>
            <person name="Hugenholtz P."/>
            <person name="Woyke T."/>
            <person name="Wu D."/>
            <person name="Verbarg S."/>
            <person name="Frueling A."/>
            <person name="Brambilla E."/>
            <person name="Klenk H.-P."/>
            <person name="Eisen J.A."/>
        </authorList>
    </citation>
    <scope>NUCLEOTIDE SEQUENCE</scope>
    <source>
        <strain>DSM 1100</strain>
    </source>
</reference>
<dbReference type="EMBL" id="CP002691">
    <property type="protein sequence ID" value="AEE52000.1"/>
    <property type="molecule type" value="Genomic_DNA"/>
</dbReference>
<protein>
    <recommendedName>
        <fullName evidence="3">DUF1684 domain-containing protein</fullName>
    </recommendedName>
</protein>
<dbReference type="RefSeq" id="WP_013766538.1">
    <property type="nucleotide sequence ID" value="NC_015510.1"/>
</dbReference>
<dbReference type="PANTHER" id="PTHR41913:SF1">
    <property type="entry name" value="DUF1684 DOMAIN-CONTAINING PROTEIN"/>
    <property type="match status" value="1"/>
</dbReference>
<gene>
    <name evidence="1" type="ordered locus">Halhy_4154</name>
</gene>
<dbReference type="OrthoDB" id="5493262at2"/>